<reference evidence="1 2" key="1">
    <citation type="submission" date="2021-06" db="EMBL/GenBank/DDBJ databases">
        <title>A haploid diamondback moth (Plutella xylostella L.) genome assembly resolves 31 chromosomes and identifies a diamide resistance mutation.</title>
        <authorList>
            <person name="Ward C.M."/>
            <person name="Perry K.D."/>
            <person name="Baker G."/>
            <person name="Powis K."/>
            <person name="Heckel D.G."/>
            <person name="Baxter S.W."/>
        </authorList>
    </citation>
    <scope>NUCLEOTIDE SEQUENCE [LARGE SCALE GENOMIC DNA]</scope>
    <source>
        <strain evidence="1 2">LV</strain>
        <tissue evidence="1">Single pupa</tissue>
    </source>
</reference>
<evidence type="ECO:0000313" key="2">
    <source>
        <dbReference type="Proteomes" id="UP000823941"/>
    </source>
</evidence>
<sequence length="74" mass="8365">MWLAGWGGEGEGQGQRRWNWFCFLYVSDVLRLPVSLPTLPPANGFEEAGLTVFQFESARLLTVSVGMFYTQYKG</sequence>
<dbReference type="EMBL" id="JAHIBW010000013">
    <property type="protein sequence ID" value="KAG7305549.1"/>
    <property type="molecule type" value="Genomic_DNA"/>
</dbReference>
<protein>
    <submittedName>
        <fullName evidence="1">Uncharacterized protein</fullName>
    </submittedName>
</protein>
<comment type="caution">
    <text evidence="1">The sequence shown here is derived from an EMBL/GenBank/DDBJ whole genome shotgun (WGS) entry which is preliminary data.</text>
</comment>
<name>A0ABQ7QK09_PLUXY</name>
<dbReference type="Proteomes" id="UP000823941">
    <property type="component" value="Chromosome 13"/>
</dbReference>
<keyword evidence="2" id="KW-1185">Reference proteome</keyword>
<accession>A0ABQ7QK09</accession>
<evidence type="ECO:0000313" key="1">
    <source>
        <dbReference type="EMBL" id="KAG7305549.1"/>
    </source>
</evidence>
<proteinExistence type="predicted"/>
<gene>
    <name evidence="1" type="ORF">JYU34_009629</name>
</gene>
<organism evidence="1 2">
    <name type="scientific">Plutella xylostella</name>
    <name type="common">Diamondback moth</name>
    <name type="synonym">Plutella maculipennis</name>
    <dbReference type="NCBI Taxonomy" id="51655"/>
    <lineage>
        <taxon>Eukaryota</taxon>
        <taxon>Metazoa</taxon>
        <taxon>Ecdysozoa</taxon>
        <taxon>Arthropoda</taxon>
        <taxon>Hexapoda</taxon>
        <taxon>Insecta</taxon>
        <taxon>Pterygota</taxon>
        <taxon>Neoptera</taxon>
        <taxon>Endopterygota</taxon>
        <taxon>Lepidoptera</taxon>
        <taxon>Glossata</taxon>
        <taxon>Ditrysia</taxon>
        <taxon>Yponomeutoidea</taxon>
        <taxon>Plutellidae</taxon>
        <taxon>Plutella</taxon>
    </lineage>
</organism>